<evidence type="ECO:0000256" key="6">
    <source>
        <dbReference type="ARBA" id="ARBA00035136"/>
    </source>
</evidence>
<dbReference type="InterPro" id="IPR002583">
    <property type="entry name" value="Ribosomal_bS20"/>
</dbReference>
<comment type="function">
    <text evidence="7">Binds directly to 16S ribosomal RNA.</text>
</comment>
<dbReference type="PANTHER" id="PTHR33398:SF1">
    <property type="entry name" value="SMALL RIBOSOMAL SUBUNIT PROTEIN BS20C"/>
    <property type="match status" value="1"/>
</dbReference>
<comment type="similarity">
    <text evidence="1 7">Belongs to the bacterial ribosomal protein bS20 family.</text>
</comment>
<evidence type="ECO:0000256" key="1">
    <source>
        <dbReference type="ARBA" id="ARBA00007634"/>
    </source>
</evidence>
<dbReference type="NCBIfam" id="TIGR00029">
    <property type="entry name" value="S20"/>
    <property type="match status" value="1"/>
</dbReference>
<proteinExistence type="inferred from homology"/>
<dbReference type="EMBL" id="PFBL01000012">
    <property type="protein sequence ID" value="PIR83219.1"/>
    <property type="molecule type" value="Genomic_DNA"/>
</dbReference>
<dbReference type="Gene3D" id="1.20.58.110">
    <property type="entry name" value="Ribosomal protein S20"/>
    <property type="match status" value="1"/>
</dbReference>
<dbReference type="Pfam" id="PF01649">
    <property type="entry name" value="Ribosomal_S20p"/>
    <property type="match status" value="1"/>
</dbReference>
<dbReference type="PANTHER" id="PTHR33398">
    <property type="entry name" value="30S RIBOSOMAL PROTEIN S20"/>
    <property type="match status" value="1"/>
</dbReference>
<evidence type="ECO:0000256" key="4">
    <source>
        <dbReference type="ARBA" id="ARBA00022980"/>
    </source>
</evidence>
<dbReference type="Proteomes" id="UP000230179">
    <property type="component" value="Unassembled WGS sequence"/>
</dbReference>
<organism evidence="8 9">
    <name type="scientific">Candidatus Kaiserbacteria bacterium CG10_big_fil_rev_8_21_14_0_10_56_12</name>
    <dbReference type="NCBI Taxonomy" id="1974611"/>
    <lineage>
        <taxon>Bacteria</taxon>
        <taxon>Candidatus Kaiseribacteriota</taxon>
    </lineage>
</organism>
<keyword evidence="5 7" id="KW-0687">Ribonucleoprotein</keyword>
<dbReference type="GO" id="GO:0070181">
    <property type="term" value="F:small ribosomal subunit rRNA binding"/>
    <property type="evidence" value="ECO:0007669"/>
    <property type="project" value="TreeGrafter"/>
</dbReference>
<dbReference type="GO" id="GO:0006412">
    <property type="term" value="P:translation"/>
    <property type="evidence" value="ECO:0007669"/>
    <property type="project" value="UniProtKB-UniRule"/>
</dbReference>
<dbReference type="GO" id="GO:0003735">
    <property type="term" value="F:structural constituent of ribosome"/>
    <property type="evidence" value="ECO:0007669"/>
    <property type="project" value="InterPro"/>
</dbReference>
<dbReference type="GO" id="GO:0015935">
    <property type="term" value="C:small ribosomal subunit"/>
    <property type="evidence" value="ECO:0007669"/>
    <property type="project" value="TreeGrafter"/>
</dbReference>
<dbReference type="InterPro" id="IPR036510">
    <property type="entry name" value="Ribosomal_bS20_sf"/>
</dbReference>
<accession>A0A2H0U9Y3</accession>
<protein>
    <recommendedName>
        <fullName evidence="6 7">Small ribosomal subunit protein bS20</fullName>
    </recommendedName>
</protein>
<reference evidence="9" key="1">
    <citation type="submission" date="2017-09" db="EMBL/GenBank/DDBJ databases">
        <title>Depth-based differentiation of microbial function through sediment-hosted aquifers and enrichment of novel symbionts in the deep terrestrial subsurface.</title>
        <authorList>
            <person name="Probst A.J."/>
            <person name="Ladd B."/>
            <person name="Jarett J.K."/>
            <person name="Geller-Mcgrath D.E."/>
            <person name="Sieber C.M.K."/>
            <person name="Emerson J.B."/>
            <person name="Anantharaman K."/>
            <person name="Thomas B.C."/>
            <person name="Malmstrom R."/>
            <person name="Stieglmeier M."/>
            <person name="Klingl A."/>
            <person name="Woyke T."/>
            <person name="Ryan C.M."/>
            <person name="Banfield J.F."/>
        </authorList>
    </citation>
    <scope>NUCLEOTIDE SEQUENCE [LARGE SCALE GENOMIC DNA]</scope>
</reference>
<keyword evidence="2 7" id="KW-0699">rRNA-binding</keyword>
<keyword evidence="3 7" id="KW-0694">RNA-binding</keyword>
<dbReference type="SUPFAM" id="SSF46992">
    <property type="entry name" value="Ribosomal protein S20"/>
    <property type="match status" value="1"/>
</dbReference>
<evidence type="ECO:0000256" key="3">
    <source>
        <dbReference type="ARBA" id="ARBA00022884"/>
    </source>
</evidence>
<gene>
    <name evidence="7 8" type="primary">rpsT</name>
    <name evidence="8" type="ORF">COU19_01755</name>
</gene>
<evidence type="ECO:0000256" key="2">
    <source>
        <dbReference type="ARBA" id="ARBA00022730"/>
    </source>
</evidence>
<evidence type="ECO:0000256" key="7">
    <source>
        <dbReference type="HAMAP-Rule" id="MF_00500"/>
    </source>
</evidence>
<evidence type="ECO:0000313" key="9">
    <source>
        <dbReference type="Proteomes" id="UP000230179"/>
    </source>
</evidence>
<dbReference type="HAMAP" id="MF_00500">
    <property type="entry name" value="Ribosomal_bS20"/>
    <property type="match status" value="1"/>
</dbReference>
<keyword evidence="4 7" id="KW-0689">Ribosomal protein</keyword>
<evidence type="ECO:0000313" key="8">
    <source>
        <dbReference type="EMBL" id="PIR83219.1"/>
    </source>
</evidence>
<sequence length="88" mass="9606">MAITSSAKKAIRSSARKRVYNLRRKNDLYKTTKAFTQAIAAKDTKKAETLLPAAYKAIDKAHKTGFIKANTAARKKSRLAAALKPVSA</sequence>
<evidence type="ECO:0000256" key="5">
    <source>
        <dbReference type="ARBA" id="ARBA00023274"/>
    </source>
</evidence>
<dbReference type="AlphaFoldDB" id="A0A2H0U9Y3"/>
<comment type="caution">
    <text evidence="8">The sequence shown here is derived from an EMBL/GenBank/DDBJ whole genome shotgun (WGS) entry which is preliminary data.</text>
</comment>
<name>A0A2H0U9Y3_9BACT</name>